<organism evidence="5 6">
    <name type="scientific">Caulobacter vibrioides (strain NA1000 / CB15N)</name>
    <name type="common">Caulobacter crescentus</name>
    <dbReference type="NCBI Taxonomy" id="565050"/>
    <lineage>
        <taxon>Bacteria</taxon>
        <taxon>Pseudomonadati</taxon>
        <taxon>Pseudomonadota</taxon>
        <taxon>Alphaproteobacteria</taxon>
        <taxon>Caulobacterales</taxon>
        <taxon>Caulobacteraceae</taxon>
        <taxon>Caulobacter</taxon>
    </lineage>
</organism>
<keyword evidence="2" id="KW-0677">Repeat</keyword>
<reference evidence="5 6" key="1">
    <citation type="journal article" date="2010" name="J. Bacteriol.">
        <title>The genetic basis of laboratory adaptation in Caulobacter crescentus.</title>
        <authorList>
            <person name="Marks M.E."/>
            <person name="Castro-Rojas C.M."/>
            <person name="Teiling C."/>
            <person name="Du L."/>
            <person name="Kapatral V."/>
            <person name="Walunas T.L."/>
            <person name="Crosson S."/>
        </authorList>
    </citation>
    <scope>NUCLEOTIDE SEQUENCE [LARGE SCALE GENOMIC DNA]</scope>
    <source>
        <strain evidence="6">NA1000 / CB15N</strain>
    </source>
</reference>
<dbReference type="SUPFAM" id="SSF49695">
    <property type="entry name" value="gamma-Crystallin-like"/>
    <property type="match status" value="1"/>
</dbReference>
<evidence type="ECO:0000256" key="3">
    <source>
        <dbReference type="SAM" id="SignalP"/>
    </source>
</evidence>
<dbReference type="InterPro" id="IPR011024">
    <property type="entry name" value="G_crystallin-like"/>
</dbReference>
<evidence type="ECO:0000313" key="6">
    <source>
        <dbReference type="Proteomes" id="UP000001364"/>
    </source>
</evidence>
<evidence type="ECO:0000256" key="2">
    <source>
        <dbReference type="ARBA" id="ARBA00022737"/>
    </source>
</evidence>
<dbReference type="InterPro" id="IPR001064">
    <property type="entry name" value="Beta/gamma_crystallin"/>
</dbReference>
<dbReference type="Gene3D" id="2.30.60.10">
    <property type="entry name" value="Cyanovirin-N"/>
    <property type="match status" value="1"/>
</dbReference>
<feature type="domain" description="Beta/gamma crystallin 'Greek key'" evidence="4">
    <location>
        <begin position="123"/>
        <end position="163"/>
    </location>
</feature>
<dbReference type="AlphaFoldDB" id="A0A0H3C6F3"/>
<dbReference type="PROSITE" id="PS50915">
    <property type="entry name" value="CRYSTALLIN_BETA_GAMMA"/>
    <property type="match status" value="2"/>
</dbReference>
<dbReference type="Pfam" id="PF00030">
    <property type="entry name" value="Crystall"/>
    <property type="match status" value="1"/>
</dbReference>
<dbReference type="InterPro" id="IPR036673">
    <property type="entry name" value="Cyanovirin-N_sf"/>
</dbReference>
<dbReference type="OrthoDB" id="7186950at2"/>
<evidence type="ECO:0000256" key="1">
    <source>
        <dbReference type="ARBA" id="ARBA00009646"/>
    </source>
</evidence>
<feature type="domain" description="Beta/gamma crystallin 'Greek key'" evidence="4">
    <location>
        <begin position="164"/>
        <end position="203"/>
    </location>
</feature>
<dbReference type="RefSeq" id="WP_012640120.1">
    <property type="nucleotide sequence ID" value="NC_011916.1"/>
</dbReference>
<comment type="similarity">
    <text evidence="1">Belongs to the beta/gamma-crystallin family.</text>
</comment>
<dbReference type="EMBL" id="CP001340">
    <property type="protein sequence ID" value="ACL94541.1"/>
    <property type="molecule type" value="Genomic_DNA"/>
</dbReference>
<dbReference type="Proteomes" id="UP000001364">
    <property type="component" value="Chromosome"/>
</dbReference>
<evidence type="ECO:0000313" key="5">
    <source>
        <dbReference type="EMBL" id="ACL94541.1"/>
    </source>
</evidence>
<feature type="signal peptide" evidence="3">
    <location>
        <begin position="1"/>
        <end position="28"/>
    </location>
</feature>
<dbReference type="GeneID" id="7329827"/>
<dbReference type="RefSeq" id="YP_002516449.1">
    <property type="nucleotide sequence ID" value="NC_011916.1"/>
</dbReference>
<name>A0A0H3C6F3_CAUVN</name>
<gene>
    <name evidence="5" type="ordered locus">CCNA_01076</name>
</gene>
<feature type="chain" id="PRO_5002605937" evidence="3">
    <location>
        <begin position="29"/>
        <end position="203"/>
    </location>
</feature>
<proteinExistence type="inferred from homology"/>
<dbReference type="Gene3D" id="2.60.20.10">
    <property type="entry name" value="Crystallins"/>
    <property type="match status" value="1"/>
</dbReference>
<keyword evidence="6" id="KW-1185">Reference proteome</keyword>
<sequence>MRKTFALAALSVLALSALGMAGSAAAQAPYWNGRYDDPPRGSYTRSCREITAFNGQVWARCQTDRGGWEWSSARVRECGAQGLENRDGRLQCAGFVGPGQGGGGWNGGGGRPPYGGGGGGYRGDILMFEDTGYQGRVYEVVGDTPDLDIARFNDRASSIRIVRGQWEICEHANYQGRCSRLDADQFVLPREWNDAISSIRRVR</sequence>
<dbReference type="SMART" id="SM00247">
    <property type="entry name" value="XTALbg"/>
    <property type="match status" value="1"/>
</dbReference>
<dbReference type="PATRIC" id="fig|565050.3.peg.1059"/>
<dbReference type="HOGENOM" id="CLU_1394145_0_0_5"/>
<evidence type="ECO:0000259" key="4">
    <source>
        <dbReference type="PROSITE" id="PS50915"/>
    </source>
</evidence>
<accession>A0A0H3C6F3</accession>
<protein>
    <submittedName>
        <fullName evidence="5">Beta/gamma crystallin family protein</fullName>
    </submittedName>
</protein>
<keyword evidence="3" id="KW-0732">Signal</keyword>
<dbReference type="KEGG" id="ccs:CCNA_01076"/>